<evidence type="ECO:0000256" key="1">
    <source>
        <dbReference type="SAM" id="MobiDB-lite"/>
    </source>
</evidence>
<keyword evidence="4" id="KW-1185">Reference proteome</keyword>
<reference evidence="2" key="2">
    <citation type="submission" date="2021-04" db="EMBL/GenBank/DDBJ databases">
        <authorList>
            <person name="Podell S."/>
        </authorList>
    </citation>
    <scope>NUCLEOTIDE SEQUENCE</scope>
    <source>
        <strain evidence="2">Hildebrandi</strain>
    </source>
</reference>
<accession>A0A9K3KX92</accession>
<evidence type="ECO:0000313" key="3">
    <source>
        <dbReference type="EMBL" id="KAG7365731.1"/>
    </source>
</evidence>
<dbReference type="EMBL" id="JAGRRH010000007">
    <property type="protein sequence ID" value="KAG7365731.1"/>
    <property type="molecule type" value="Genomic_DNA"/>
</dbReference>
<dbReference type="Proteomes" id="UP000693970">
    <property type="component" value="Unassembled WGS sequence"/>
</dbReference>
<reference evidence="2" key="1">
    <citation type="journal article" date="2021" name="Sci. Rep.">
        <title>Diploid genomic architecture of Nitzschia inconspicua, an elite biomass production diatom.</title>
        <authorList>
            <person name="Oliver A."/>
            <person name="Podell S."/>
            <person name="Pinowska A."/>
            <person name="Traller J.C."/>
            <person name="Smith S.R."/>
            <person name="McClure R."/>
            <person name="Beliaev A."/>
            <person name="Bohutskyi P."/>
            <person name="Hill E.A."/>
            <person name="Rabines A."/>
            <person name="Zheng H."/>
            <person name="Allen L.Z."/>
            <person name="Kuo A."/>
            <person name="Grigoriev I.V."/>
            <person name="Allen A.E."/>
            <person name="Hazlebeck D."/>
            <person name="Allen E.E."/>
        </authorList>
    </citation>
    <scope>NUCLEOTIDE SEQUENCE</scope>
    <source>
        <strain evidence="2">Hildebrandi</strain>
    </source>
</reference>
<protein>
    <submittedName>
        <fullName evidence="2">Uncharacterized protein</fullName>
    </submittedName>
</protein>
<dbReference type="AlphaFoldDB" id="A0A9K3KX92"/>
<proteinExistence type="predicted"/>
<gene>
    <name evidence="2" type="ORF">IV203_007680</name>
    <name evidence="3" type="ORF">IV203_028401</name>
</gene>
<sequence>MLKTNRSSTNFLLKTPSDQPCSNGHNDSFYEDLNDFRLDDHVHVTEGQWDLIGTVVLNKGKSLLVDFKSPSKSFHWRPMVMLLPWILTPHLSRPLILVRKKYSMIA</sequence>
<dbReference type="EMBL" id="JAGRRH010000017">
    <property type="protein sequence ID" value="KAG7351632.1"/>
    <property type="molecule type" value="Genomic_DNA"/>
</dbReference>
<organism evidence="2 4">
    <name type="scientific">Nitzschia inconspicua</name>
    <dbReference type="NCBI Taxonomy" id="303405"/>
    <lineage>
        <taxon>Eukaryota</taxon>
        <taxon>Sar</taxon>
        <taxon>Stramenopiles</taxon>
        <taxon>Ochrophyta</taxon>
        <taxon>Bacillariophyta</taxon>
        <taxon>Bacillariophyceae</taxon>
        <taxon>Bacillariophycidae</taxon>
        <taxon>Bacillariales</taxon>
        <taxon>Bacillariaceae</taxon>
        <taxon>Nitzschia</taxon>
    </lineage>
</organism>
<name>A0A9K3KX92_9STRA</name>
<evidence type="ECO:0000313" key="2">
    <source>
        <dbReference type="EMBL" id="KAG7351632.1"/>
    </source>
</evidence>
<comment type="caution">
    <text evidence="2">The sequence shown here is derived from an EMBL/GenBank/DDBJ whole genome shotgun (WGS) entry which is preliminary data.</text>
</comment>
<evidence type="ECO:0000313" key="4">
    <source>
        <dbReference type="Proteomes" id="UP000693970"/>
    </source>
</evidence>
<feature type="region of interest" description="Disordered" evidence="1">
    <location>
        <begin position="1"/>
        <end position="24"/>
    </location>
</feature>